<evidence type="ECO:0000313" key="7">
    <source>
        <dbReference type="EMBL" id="SVD69192.1"/>
    </source>
</evidence>
<dbReference type="HAMAP" id="MF_00277">
    <property type="entry name" value="PII_uridylyl_transf"/>
    <property type="match status" value="1"/>
</dbReference>
<dbReference type="EMBL" id="UINC01166958">
    <property type="protein sequence ID" value="SVD69192.1"/>
    <property type="molecule type" value="Genomic_DNA"/>
</dbReference>
<dbReference type="SUPFAM" id="SSF81593">
    <property type="entry name" value="Nucleotidyltransferase substrate binding subunit/domain"/>
    <property type="match status" value="1"/>
</dbReference>
<keyword evidence="1" id="KW-0808">Transferase</keyword>
<organism evidence="7">
    <name type="scientific">marine metagenome</name>
    <dbReference type="NCBI Taxonomy" id="408172"/>
    <lineage>
        <taxon>unclassified sequences</taxon>
        <taxon>metagenomes</taxon>
        <taxon>ecological metagenomes</taxon>
    </lineage>
</organism>
<evidence type="ECO:0000256" key="3">
    <source>
        <dbReference type="ARBA" id="ARBA00022801"/>
    </source>
</evidence>
<keyword evidence="3" id="KW-0378">Hydrolase</keyword>
<accession>A0A382XDP4</accession>
<dbReference type="Pfam" id="PF08335">
    <property type="entry name" value="GlnD_UR_UTase"/>
    <property type="match status" value="1"/>
</dbReference>
<keyword evidence="5" id="KW-0511">Multifunctional enzyme</keyword>
<proteinExistence type="inferred from homology"/>
<evidence type="ECO:0000259" key="6">
    <source>
        <dbReference type="Pfam" id="PF08335"/>
    </source>
</evidence>
<dbReference type="AlphaFoldDB" id="A0A382XDP4"/>
<dbReference type="GO" id="GO:0008773">
    <property type="term" value="F:[protein-PII] uridylyltransferase activity"/>
    <property type="evidence" value="ECO:0007669"/>
    <property type="project" value="InterPro"/>
</dbReference>
<evidence type="ECO:0000256" key="2">
    <source>
        <dbReference type="ARBA" id="ARBA00022695"/>
    </source>
</evidence>
<dbReference type="InterPro" id="IPR043519">
    <property type="entry name" value="NT_sf"/>
</dbReference>
<feature type="non-terminal residue" evidence="7">
    <location>
        <position position="1"/>
    </location>
</feature>
<dbReference type="GO" id="GO:0016787">
    <property type="term" value="F:hydrolase activity"/>
    <property type="evidence" value="ECO:0007669"/>
    <property type="project" value="UniProtKB-KW"/>
</dbReference>
<evidence type="ECO:0000256" key="4">
    <source>
        <dbReference type="ARBA" id="ARBA00022842"/>
    </source>
</evidence>
<feature type="non-terminal residue" evidence="7">
    <location>
        <position position="271"/>
    </location>
</feature>
<evidence type="ECO:0000256" key="5">
    <source>
        <dbReference type="ARBA" id="ARBA00023268"/>
    </source>
</evidence>
<dbReference type="InterPro" id="IPR013546">
    <property type="entry name" value="PII_UdlTrfase/GS_AdlTrfase"/>
</dbReference>
<keyword evidence="2" id="KW-0548">Nucleotidyltransferase</keyword>
<reference evidence="7" key="1">
    <citation type="submission" date="2018-05" db="EMBL/GenBank/DDBJ databases">
        <authorList>
            <person name="Lanie J.A."/>
            <person name="Ng W.-L."/>
            <person name="Kazmierczak K.M."/>
            <person name="Andrzejewski T.M."/>
            <person name="Davidsen T.M."/>
            <person name="Wayne K.J."/>
            <person name="Tettelin H."/>
            <person name="Glass J.I."/>
            <person name="Rusch D."/>
            <person name="Podicherti R."/>
            <person name="Tsui H.-C.T."/>
            <person name="Winkler M.E."/>
        </authorList>
    </citation>
    <scope>NUCLEOTIDE SEQUENCE</scope>
</reference>
<gene>
    <name evidence="7" type="ORF">METZ01_LOCUS422046</name>
</gene>
<dbReference type="PANTHER" id="PTHR47320:SF1">
    <property type="entry name" value="BIFUNCTIONAL URIDYLYLTRANSFERASE_URIDYLYL-REMOVING ENZYME"/>
    <property type="match status" value="1"/>
</dbReference>
<dbReference type="PANTHER" id="PTHR47320">
    <property type="entry name" value="BIFUNCTIONAL URIDYLYLTRANSFERASE/URIDYLYL-REMOVING ENZYME"/>
    <property type="match status" value="1"/>
</dbReference>
<dbReference type="Gene3D" id="1.20.120.330">
    <property type="entry name" value="Nucleotidyltransferases domain 2"/>
    <property type="match status" value="1"/>
</dbReference>
<dbReference type="CDD" id="cd05401">
    <property type="entry name" value="NT_GlnE_GlnD_like"/>
    <property type="match status" value="1"/>
</dbReference>
<keyword evidence="4" id="KW-0460">Magnesium</keyword>
<evidence type="ECO:0000256" key="1">
    <source>
        <dbReference type="ARBA" id="ARBA00022679"/>
    </source>
</evidence>
<feature type="domain" description="PII-uridylyltransferase/Glutamine-synthetase adenylyltransferase" evidence="6">
    <location>
        <begin position="112"/>
        <end position="243"/>
    </location>
</feature>
<sequence length="271" mass="31085">GGYGRGELSPHSDIDLMFLYPRSASGKTLESLKETMTREILYPLWDLGMKVGHATRAVKETLDESRHDIRTKNALLDSRYICGDKKVAENFFRKFKRFCRKDNPKGYLMEILETQRARRVEKGGTICLQAPDVKNGAGGLRDFQAVLWMSKVKFESEDLDDLVKRDYLTASEAKSFREAYSFLLRVRNELHFRSKRPTDILHLEKQSDVAQGLGYEQEDLFDRIETFMGDYYSRARTIRKTADVLEDRLALGSGKGLSLSFTSILKACRAK</sequence>
<dbReference type="SUPFAM" id="SSF81301">
    <property type="entry name" value="Nucleotidyltransferase"/>
    <property type="match status" value="1"/>
</dbReference>
<protein>
    <recommendedName>
        <fullName evidence="6">PII-uridylyltransferase/Glutamine-synthetase adenylyltransferase domain-containing protein</fullName>
    </recommendedName>
</protein>
<dbReference type="InterPro" id="IPR010043">
    <property type="entry name" value="UTase/UR"/>
</dbReference>
<name>A0A382XDP4_9ZZZZ</name>